<evidence type="ECO:0000313" key="2">
    <source>
        <dbReference type="EMBL" id="MDP9901847.1"/>
    </source>
</evidence>
<dbReference type="RefSeq" id="WP_307691613.1">
    <property type="nucleotide sequence ID" value="NZ_JAUSRO010000014.1"/>
</dbReference>
<keyword evidence="1" id="KW-1133">Transmembrane helix</keyword>
<keyword evidence="1" id="KW-0812">Transmembrane</keyword>
<protein>
    <submittedName>
        <fullName evidence="2">Uncharacterized protein</fullName>
    </submittedName>
</protein>
<proteinExistence type="predicted"/>
<organism evidence="2 3">
    <name type="scientific">Variovorax ginsengisoli</name>
    <dbReference type="NCBI Taxonomy" id="363844"/>
    <lineage>
        <taxon>Bacteria</taxon>
        <taxon>Pseudomonadati</taxon>
        <taxon>Pseudomonadota</taxon>
        <taxon>Betaproteobacteria</taxon>
        <taxon>Burkholderiales</taxon>
        <taxon>Comamonadaceae</taxon>
        <taxon>Variovorax</taxon>
    </lineage>
</organism>
<keyword evidence="1" id="KW-0472">Membrane</keyword>
<keyword evidence="3" id="KW-1185">Reference proteome</keyword>
<gene>
    <name evidence="2" type="ORF">J2W36_004117</name>
</gene>
<reference evidence="2 3" key="1">
    <citation type="submission" date="2023-07" db="EMBL/GenBank/DDBJ databases">
        <title>Sorghum-associated microbial communities from plants grown in Nebraska, USA.</title>
        <authorList>
            <person name="Schachtman D."/>
        </authorList>
    </citation>
    <scope>NUCLEOTIDE SEQUENCE [LARGE SCALE GENOMIC DNA]</scope>
    <source>
        <strain evidence="2 3">DS1607</strain>
    </source>
</reference>
<dbReference type="EMBL" id="JAUSRO010000014">
    <property type="protein sequence ID" value="MDP9901847.1"/>
    <property type="molecule type" value="Genomic_DNA"/>
</dbReference>
<accession>A0ABT9SEP6</accession>
<evidence type="ECO:0000313" key="3">
    <source>
        <dbReference type="Proteomes" id="UP001226867"/>
    </source>
</evidence>
<comment type="caution">
    <text evidence="2">The sequence shown here is derived from an EMBL/GenBank/DDBJ whole genome shotgun (WGS) entry which is preliminary data.</text>
</comment>
<feature type="transmembrane region" description="Helical" evidence="1">
    <location>
        <begin position="12"/>
        <end position="33"/>
    </location>
</feature>
<sequence>MHDPSRRIPYRTWPGAFAVLAAILAYVGFLTAWDRHTPGSLELDPGRTVTLGHVRFVPADGWSMDVSRSRFGQSLSLFKGRHRFEVNIEQWDGGPAGPVVRLRRMVERGQGLHIDGEMSDFVNTWGLEGTTFAYYGPRLAGRLWQSVDTQRRTLVKVDFQGPNEGMETALEDARTMVDSMDFGAP</sequence>
<name>A0ABT9SEP6_9BURK</name>
<evidence type="ECO:0000256" key="1">
    <source>
        <dbReference type="SAM" id="Phobius"/>
    </source>
</evidence>
<dbReference type="Proteomes" id="UP001226867">
    <property type="component" value="Unassembled WGS sequence"/>
</dbReference>